<reference evidence="2" key="1">
    <citation type="journal article" date="2017" name="Nature">
        <title>The sunflower genome provides insights into oil metabolism, flowering and Asterid evolution.</title>
        <authorList>
            <person name="Badouin H."/>
            <person name="Gouzy J."/>
            <person name="Grassa C.J."/>
            <person name="Murat F."/>
            <person name="Staton S.E."/>
            <person name="Cottret L."/>
            <person name="Lelandais-Briere C."/>
            <person name="Owens G.L."/>
            <person name="Carrere S."/>
            <person name="Mayjonade B."/>
            <person name="Legrand L."/>
            <person name="Gill N."/>
            <person name="Kane N.C."/>
            <person name="Bowers J.E."/>
            <person name="Hubner S."/>
            <person name="Bellec A."/>
            <person name="Berard A."/>
            <person name="Berges H."/>
            <person name="Blanchet N."/>
            <person name="Boniface M.C."/>
            <person name="Brunel D."/>
            <person name="Catrice O."/>
            <person name="Chaidir N."/>
            <person name="Claudel C."/>
            <person name="Donnadieu C."/>
            <person name="Faraut T."/>
            <person name="Fievet G."/>
            <person name="Helmstetter N."/>
            <person name="King M."/>
            <person name="Knapp S.J."/>
            <person name="Lai Z."/>
            <person name="Le Paslier M.C."/>
            <person name="Lippi Y."/>
            <person name="Lorenzon L."/>
            <person name="Mandel J.R."/>
            <person name="Marage G."/>
            <person name="Marchand G."/>
            <person name="Marquand E."/>
            <person name="Bret-Mestries E."/>
            <person name="Morien E."/>
            <person name="Nambeesan S."/>
            <person name="Nguyen T."/>
            <person name="Pegot-Espagnet P."/>
            <person name="Pouilly N."/>
            <person name="Raftis F."/>
            <person name="Sallet E."/>
            <person name="Schiex T."/>
            <person name="Thomas J."/>
            <person name="Vandecasteele C."/>
            <person name="Vares D."/>
            <person name="Vear F."/>
            <person name="Vautrin S."/>
            <person name="Crespi M."/>
            <person name="Mangin B."/>
            <person name="Burke J.M."/>
            <person name="Salse J."/>
            <person name="Munos S."/>
            <person name="Vincourt P."/>
            <person name="Rieseberg L.H."/>
            <person name="Langlade N.B."/>
        </authorList>
    </citation>
    <scope>NUCLEOTIDE SEQUENCE</scope>
    <source>
        <tissue evidence="2">Leaves</tissue>
    </source>
</reference>
<dbReference type="EMBL" id="MNCJ02000331">
    <property type="protein sequence ID" value="KAF5762045.1"/>
    <property type="molecule type" value="Genomic_DNA"/>
</dbReference>
<dbReference type="InterPro" id="IPR006566">
    <property type="entry name" value="FBD"/>
</dbReference>
<evidence type="ECO:0000259" key="1">
    <source>
        <dbReference type="PROSITE" id="PS50181"/>
    </source>
</evidence>
<dbReference type="InterPro" id="IPR036047">
    <property type="entry name" value="F-box-like_dom_sf"/>
</dbReference>
<proteinExistence type="predicted"/>
<comment type="caution">
    <text evidence="2">The sequence shown here is derived from an EMBL/GenBank/DDBJ whole genome shotgun (WGS) entry which is preliminary data.</text>
</comment>
<dbReference type="SUPFAM" id="SSF81383">
    <property type="entry name" value="F-box domain"/>
    <property type="match status" value="1"/>
</dbReference>
<dbReference type="PANTHER" id="PTHR31639:SF312">
    <property type="entry name" value="CYCLIN-LIKE F-BOX"/>
    <property type="match status" value="1"/>
</dbReference>
<dbReference type="SMART" id="SM00579">
    <property type="entry name" value="FBD"/>
    <property type="match status" value="1"/>
</dbReference>
<dbReference type="Pfam" id="PF00646">
    <property type="entry name" value="F-box"/>
    <property type="match status" value="1"/>
</dbReference>
<dbReference type="AlphaFoldDB" id="A0A9K3DUU3"/>
<protein>
    <submittedName>
        <fullName evidence="2">F-box domain, FBD domain, leucine-rich repeat domain superfamily</fullName>
    </submittedName>
</protein>
<dbReference type="PANTHER" id="PTHR31639">
    <property type="entry name" value="F-BOX PROTEIN-LIKE"/>
    <property type="match status" value="1"/>
</dbReference>
<dbReference type="Gramene" id="mRNA:HanXRQr2_Chr16g0772331">
    <property type="protein sequence ID" value="mRNA:HanXRQr2_Chr16g0772331"/>
    <property type="gene ID" value="HanXRQr2_Chr16g0772331"/>
</dbReference>
<dbReference type="InterPro" id="IPR001810">
    <property type="entry name" value="F-box_dom"/>
</dbReference>
<dbReference type="InterPro" id="IPR032675">
    <property type="entry name" value="LRR_dom_sf"/>
</dbReference>
<feature type="domain" description="F-box" evidence="1">
    <location>
        <begin position="22"/>
        <end position="74"/>
    </location>
</feature>
<evidence type="ECO:0000313" key="2">
    <source>
        <dbReference type="EMBL" id="KAF5762045.1"/>
    </source>
</evidence>
<dbReference type="SUPFAM" id="SSF52047">
    <property type="entry name" value="RNI-like"/>
    <property type="match status" value="1"/>
</dbReference>
<keyword evidence="3" id="KW-1185">Reference proteome</keyword>
<sequence>MINIFILVRVMEFIHGTHKAPQDFITNMPDNVVTNILDRLPVQHAVRTSILSRSWRFKWTMLSQLVFDRMFFKYLRKSKGKNNHGGVISRLLLHLSGAITKFVLCINDVLDAEDINHWILFLSRKGIKDLTIRNGDDTPLMLPTHLFSCLELKHVHLFNCCFNPPPTFHGFPNLLSLDLGMDFEENVQLGEFFTKCPLLEILTMEECNVKAVEIAKIKNLKILSLYLCDLDNISIKSSSSIFELVDSLPKLQELHLNFENCDLTEGGDRKRFSAAFPCLKVLKLSSLILDNGMELLCAFELIRSFTNLQTLEITAVTNDWYFGPPPHINYDATGLLQLRSVKFECLKGSENELCLIKFLLACSPFLKKIVIHRRSYIESDERMMFAKKLLMLHRASPAAEIDLFQF</sequence>
<accession>A0A9K3DUU3</accession>
<evidence type="ECO:0000313" key="3">
    <source>
        <dbReference type="Proteomes" id="UP000215914"/>
    </source>
</evidence>
<reference evidence="2" key="2">
    <citation type="submission" date="2020-06" db="EMBL/GenBank/DDBJ databases">
        <title>Helianthus annuus Genome sequencing and assembly Release 2.</title>
        <authorList>
            <person name="Gouzy J."/>
            <person name="Langlade N."/>
            <person name="Munos S."/>
        </authorList>
    </citation>
    <scope>NUCLEOTIDE SEQUENCE</scope>
    <source>
        <tissue evidence="2">Leaves</tissue>
    </source>
</reference>
<dbReference type="PROSITE" id="PS50181">
    <property type="entry name" value="FBOX"/>
    <property type="match status" value="1"/>
</dbReference>
<dbReference type="Gene3D" id="3.80.10.10">
    <property type="entry name" value="Ribonuclease Inhibitor"/>
    <property type="match status" value="1"/>
</dbReference>
<organism evidence="2 3">
    <name type="scientific">Helianthus annuus</name>
    <name type="common">Common sunflower</name>
    <dbReference type="NCBI Taxonomy" id="4232"/>
    <lineage>
        <taxon>Eukaryota</taxon>
        <taxon>Viridiplantae</taxon>
        <taxon>Streptophyta</taxon>
        <taxon>Embryophyta</taxon>
        <taxon>Tracheophyta</taxon>
        <taxon>Spermatophyta</taxon>
        <taxon>Magnoliopsida</taxon>
        <taxon>eudicotyledons</taxon>
        <taxon>Gunneridae</taxon>
        <taxon>Pentapetalae</taxon>
        <taxon>asterids</taxon>
        <taxon>campanulids</taxon>
        <taxon>Asterales</taxon>
        <taxon>Asteraceae</taxon>
        <taxon>Asteroideae</taxon>
        <taxon>Heliantheae alliance</taxon>
        <taxon>Heliantheae</taxon>
        <taxon>Helianthus</taxon>
    </lineage>
</organism>
<name>A0A9K3DUU3_HELAN</name>
<gene>
    <name evidence="2" type="ORF">HanXRQr2_Chr16g0772331</name>
</gene>
<dbReference type="InterPro" id="IPR055411">
    <property type="entry name" value="LRR_FXL15/At3g58940/PEG3-like"/>
</dbReference>
<dbReference type="Proteomes" id="UP000215914">
    <property type="component" value="Unassembled WGS sequence"/>
</dbReference>
<dbReference type="Pfam" id="PF24758">
    <property type="entry name" value="LRR_At5g56370"/>
    <property type="match status" value="1"/>
</dbReference>